<accession>I1CZ56</accession>
<feature type="compositionally biased region" description="Polar residues" evidence="1">
    <location>
        <begin position="133"/>
        <end position="142"/>
    </location>
</feature>
<sequence length="148" mass="15354">MTVGFGFEAIPDELRQAADKIDDVLGRVLQLPWRGPTGDYGHSGVQQCWAEFVENAKREVESLRDKAVEHGESLRRAALAYLEQETESHSNIAGLGDLIDGGGLDPSMLRTGGIGLGSITGGQTRSGSGGPTGTISDALTGNDTGGAG</sequence>
<dbReference type="EMBL" id="CM001484">
    <property type="protein sequence ID" value="EIE97980.1"/>
    <property type="molecule type" value="Genomic_DNA"/>
</dbReference>
<evidence type="ECO:0000256" key="1">
    <source>
        <dbReference type="SAM" id="MobiDB-lite"/>
    </source>
</evidence>
<dbReference type="Proteomes" id="UP000005087">
    <property type="component" value="Chromosome"/>
</dbReference>
<name>I1CZ56_9PSEU</name>
<evidence type="ECO:0000313" key="2">
    <source>
        <dbReference type="EMBL" id="EIE97980.1"/>
    </source>
</evidence>
<reference evidence="2 3" key="1">
    <citation type="submission" date="2011-09" db="EMBL/GenBank/DDBJ databases">
        <authorList>
            <consortium name="US DOE Joint Genome Institute (JGI-PGF)"/>
            <person name="Lucas S."/>
            <person name="Han J."/>
            <person name="Lapidus A."/>
            <person name="Cheng J.-F."/>
            <person name="Goodwin L."/>
            <person name="Pitluck S."/>
            <person name="Peters L."/>
            <person name="Land M.L."/>
            <person name="Hauser L."/>
            <person name="Brambilla E."/>
            <person name="Klenk H.-P."/>
            <person name="Woyke T.J."/>
        </authorList>
    </citation>
    <scope>NUCLEOTIDE SEQUENCE [LARGE SCALE GENOMIC DNA]</scope>
    <source>
        <strain evidence="2 3">K62</strain>
    </source>
</reference>
<reference evidence="3" key="2">
    <citation type="submission" date="2012-01" db="EMBL/GenBank/DDBJ databases">
        <title>Noncontiguous Finished sequence of chromosome of Saccharomonospora glauca K62.</title>
        <authorList>
            <consortium name="US DOE Joint Genome Institute"/>
            <person name="Lucas S."/>
            <person name="Han J."/>
            <person name="Lapidus A."/>
            <person name="Cheng J.-F."/>
            <person name="Goodwin L."/>
            <person name="Pitluck S."/>
            <person name="Peters L."/>
            <person name="Mikhailova N."/>
            <person name="Held B."/>
            <person name="Detter J.C."/>
            <person name="Han C."/>
            <person name="Tapia R."/>
            <person name="Land M."/>
            <person name="Hauser L."/>
            <person name="Kyrpides N."/>
            <person name="Ivanova N."/>
            <person name="Pagani I."/>
            <person name="Brambilla E.-M."/>
            <person name="Klenk H.-P."/>
            <person name="Woyke T."/>
        </authorList>
    </citation>
    <scope>NUCLEOTIDE SEQUENCE [LARGE SCALE GENOMIC DNA]</scope>
    <source>
        <strain evidence="3">K62</strain>
    </source>
</reference>
<dbReference type="RefSeq" id="WP_005462269.1">
    <property type="nucleotide sequence ID" value="NZ_CM001484.1"/>
</dbReference>
<dbReference type="AlphaFoldDB" id="I1CZ56"/>
<organism evidence="2 3">
    <name type="scientific">Saccharomonospora glauca K62</name>
    <dbReference type="NCBI Taxonomy" id="928724"/>
    <lineage>
        <taxon>Bacteria</taxon>
        <taxon>Bacillati</taxon>
        <taxon>Actinomycetota</taxon>
        <taxon>Actinomycetes</taxon>
        <taxon>Pseudonocardiales</taxon>
        <taxon>Pseudonocardiaceae</taxon>
        <taxon>Saccharomonospora</taxon>
    </lineage>
</organism>
<dbReference type="STRING" id="928724.SacglDRAFT_01045"/>
<feature type="region of interest" description="Disordered" evidence="1">
    <location>
        <begin position="115"/>
        <end position="148"/>
    </location>
</feature>
<evidence type="ECO:0000313" key="3">
    <source>
        <dbReference type="Proteomes" id="UP000005087"/>
    </source>
</evidence>
<dbReference type="OrthoDB" id="3698529at2"/>
<keyword evidence="3" id="KW-1185">Reference proteome</keyword>
<protein>
    <submittedName>
        <fullName evidence="2">Uncharacterized protein</fullName>
    </submittedName>
</protein>
<dbReference type="HOGENOM" id="CLU_136027_0_0_11"/>
<proteinExistence type="predicted"/>
<gene>
    <name evidence="2" type="ORF">SacglDRAFT_01045</name>
</gene>